<dbReference type="GO" id="GO:0006281">
    <property type="term" value="P:DNA repair"/>
    <property type="evidence" value="ECO:0007669"/>
    <property type="project" value="TreeGrafter"/>
</dbReference>
<dbReference type="PANTHER" id="PTHR43434">
    <property type="entry name" value="PHOSPHOGLYCOLATE PHOSPHATASE"/>
    <property type="match status" value="1"/>
</dbReference>
<dbReference type="Proteomes" id="UP000076989">
    <property type="component" value="Unassembled WGS sequence"/>
</dbReference>
<dbReference type="InterPro" id="IPR023198">
    <property type="entry name" value="PGP-like_dom2"/>
</dbReference>
<dbReference type="Proteomes" id="UP000094892">
    <property type="component" value="Unassembled WGS sequence"/>
</dbReference>
<dbReference type="SFLD" id="SFLDS00003">
    <property type="entry name" value="Haloacid_Dehalogenase"/>
    <property type="match status" value="1"/>
</dbReference>
<dbReference type="GeneID" id="89670590"/>
<dbReference type="Gene3D" id="1.10.150.240">
    <property type="entry name" value="Putative phosphatase, domain 2"/>
    <property type="match status" value="1"/>
</dbReference>
<evidence type="ECO:0000313" key="5">
    <source>
        <dbReference type="Proteomes" id="UP000076872"/>
    </source>
</evidence>
<gene>
    <name evidence="2" type="ORF">Lp19_0771</name>
    <name evidence="4" type="ORF">LPJSA22_03159</name>
    <name evidence="3" type="ORF">NAB2_2673</name>
    <name evidence="1" type="ORF">Nizo2260_2638</name>
</gene>
<keyword evidence="4" id="KW-0378">Hydrolase</keyword>
<dbReference type="RefSeq" id="WP_003642906.1">
    <property type="nucleotide sequence ID" value="NZ_AP018405.1"/>
</dbReference>
<dbReference type="InterPro" id="IPR036412">
    <property type="entry name" value="HAD-like_sf"/>
</dbReference>
<evidence type="ECO:0000313" key="7">
    <source>
        <dbReference type="Proteomes" id="UP000076989"/>
    </source>
</evidence>
<dbReference type="EMBL" id="LUXM01000018">
    <property type="protein sequence ID" value="KZU96795.1"/>
    <property type="molecule type" value="Genomic_DNA"/>
</dbReference>
<dbReference type="InterPro" id="IPR006439">
    <property type="entry name" value="HAD-SF_hydro_IA"/>
</dbReference>
<sequence length="207" mass="23467">MKYQNILFDIDNTLINSADLIAKLLKEGAVREGVDMPIEEYRKRIGQPGEMILREFGVQNWQNVLARYLIEFNENMNELTYFVGVEQMLDDLLAMNLTVGVVTSKDRVQFDKEVSHFPIIAKMPIVTTADLTKNPKPSGEPITYTLERFNLARERTLYVGDSIFDMQASKNAGVDFVVAKWGALPNVDFNNAKYQAKTPNDIVGIVQ</sequence>
<dbReference type="Proteomes" id="UP000076882">
    <property type="component" value="Unassembled WGS sequence"/>
</dbReference>
<proteinExistence type="predicted"/>
<protein>
    <submittedName>
        <fullName evidence="1 4">Phosphatase</fullName>
        <ecNumber evidence="4">3.1.3.18</ecNumber>
    </submittedName>
    <submittedName>
        <fullName evidence="2">Putative phosphatase</fullName>
    </submittedName>
</protein>
<dbReference type="AlphaFoldDB" id="A0A0G9GQ22"/>
<dbReference type="EC" id="3.1.3.18" evidence="4"/>
<dbReference type="PATRIC" id="fig|1590.143.peg.1009"/>
<name>A0A0G9GQ22_LACPN</name>
<dbReference type="EMBL" id="MCOL01000001">
    <property type="protein sequence ID" value="ODO63137.1"/>
    <property type="molecule type" value="Genomic_DNA"/>
</dbReference>
<evidence type="ECO:0000313" key="1">
    <source>
        <dbReference type="EMBL" id="KZU01831.1"/>
    </source>
</evidence>
<organism evidence="4 8">
    <name type="scientific">Lactiplantibacillus plantarum</name>
    <name type="common">Lactobacillus plantarum</name>
    <dbReference type="NCBI Taxonomy" id="1590"/>
    <lineage>
        <taxon>Bacteria</taxon>
        <taxon>Bacillati</taxon>
        <taxon>Bacillota</taxon>
        <taxon>Bacilli</taxon>
        <taxon>Lactobacillales</taxon>
        <taxon>Lactobacillaceae</taxon>
        <taxon>Lactiplantibacillus</taxon>
    </lineage>
</organism>
<dbReference type="InterPro" id="IPR041492">
    <property type="entry name" value="HAD_2"/>
</dbReference>
<comment type="caution">
    <text evidence="4">The sequence shown here is derived from an EMBL/GenBank/DDBJ whole genome shotgun (WGS) entry which is preliminary data.</text>
</comment>
<evidence type="ECO:0000313" key="4">
    <source>
        <dbReference type="EMBL" id="ODO63137.1"/>
    </source>
</evidence>
<dbReference type="Pfam" id="PF13419">
    <property type="entry name" value="HAD_2"/>
    <property type="match status" value="1"/>
</dbReference>
<dbReference type="Proteomes" id="UP000076872">
    <property type="component" value="Unassembled WGS sequence"/>
</dbReference>
<evidence type="ECO:0000313" key="3">
    <source>
        <dbReference type="EMBL" id="KZV02053.1"/>
    </source>
</evidence>
<dbReference type="GO" id="GO:0008967">
    <property type="term" value="F:phosphoglycolate phosphatase activity"/>
    <property type="evidence" value="ECO:0007669"/>
    <property type="project" value="UniProtKB-EC"/>
</dbReference>
<dbReference type="NCBIfam" id="TIGR01549">
    <property type="entry name" value="HAD-SF-IA-v1"/>
    <property type="match status" value="1"/>
</dbReference>
<dbReference type="SMR" id="A0A0G9GQ22"/>
<dbReference type="KEGG" id="lpb:SH83_14705"/>
<evidence type="ECO:0000313" key="8">
    <source>
        <dbReference type="Proteomes" id="UP000094892"/>
    </source>
</evidence>
<dbReference type="SFLD" id="SFLDG01129">
    <property type="entry name" value="C1.5:_HAD__Beta-PGM__Phosphata"/>
    <property type="match status" value="1"/>
</dbReference>
<dbReference type="SUPFAM" id="SSF56784">
    <property type="entry name" value="HAD-like"/>
    <property type="match status" value="1"/>
</dbReference>
<evidence type="ECO:0000313" key="2">
    <source>
        <dbReference type="EMBL" id="KZU96795.1"/>
    </source>
</evidence>
<evidence type="ECO:0000313" key="6">
    <source>
        <dbReference type="Proteomes" id="UP000076882"/>
    </source>
</evidence>
<dbReference type="EMBL" id="LUWI01000035">
    <property type="protein sequence ID" value="KZU01831.1"/>
    <property type="molecule type" value="Genomic_DNA"/>
</dbReference>
<dbReference type="EMBL" id="LUXO01000033">
    <property type="protein sequence ID" value="KZV02053.1"/>
    <property type="molecule type" value="Genomic_DNA"/>
</dbReference>
<reference evidence="4 8" key="2">
    <citation type="submission" date="2016-08" db="EMBL/GenBank/DDBJ databases">
        <title>Genome sequencing of Lactobacillus plantarum JSA22, isolated from fermented soybean paste.</title>
        <authorList>
            <person name="Choi H.S."/>
        </authorList>
    </citation>
    <scope>NUCLEOTIDE SEQUENCE [LARGE SCALE GENOMIC DNA]</scope>
    <source>
        <strain evidence="4 8">JSA22</strain>
    </source>
</reference>
<reference evidence="5 6" key="1">
    <citation type="submission" date="2016-03" db="EMBL/GenBank/DDBJ databases">
        <title>Comparative genomics of 54 Lactobacillus plantarum strains reveals genomic uncoupling from niche constraints.</title>
        <authorList>
            <person name="Martino M.E."/>
        </authorList>
    </citation>
    <scope>NUCLEOTIDE SEQUENCE [LARGE SCALE GENOMIC DNA]</scope>
    <source>
        <strain evidence="2 6">19.1</strain>
        <strain evidence="3 5">NAB2</strain>
        <strain evidence="1 7">Nizo2260</strain>
    </source>
</reference>
<dbReference type="PANTHER" id="PTHR43434:SF1">
    <property type="entry name" value="PHOSPHOGLYCOLATE PHOSPHATASE"/>
    <property type="match status" value="1"/>
</dbReference>
<dbReference type="InterPro" id="IPR050155">
    <property type="entry name" value="HAD-like_hydrolase_sf"/>
</dbReference>
<dbReference type="OMA" id="EHTICAC"/>
<accession>A0A0G9GQ22</accession>
<dbReference type="Gene3D" id="3.40.50.1000">
    <property type="entry name" value="HAD superfamily/HAD-like"/>
    <property type="match status" value="1"/>
</dbReference>
<dbReference type="InterPro" id="IPR023214">
    <property type="entry name" value="HAD_sf"/>
</dbReference>